<keyword evidence="1" id="KW-0812">Transmembrane</keyword>
<feature type="transmembrane region" description="Helical" evidence="1">
    <location>
        <begin position="6"/>
        <end position="26"/>
    </location>
</feature>
<dbReference type="AlphaFoldDB" id="A0A7S8HDG5"/>
<sequence>MGSVDILKWAVMVGAVIAVVGIVGFLNSRKKRREAEQYNAAIERERQALLNDSDTVLSTPLDPASFGYRPVGRENLLAVEEDTARMELKSSGTYRTRGSSVSIPIVKGVRYRVGSGSVRTEKSWQVTATGRLLVTDKAVVFESPEKNERMTWGQIADIELLIDGYRIAKRTGPPRIFVVDPPDPRFAAVIELMLTRVD</sequence>
<dbReference type="KEGG" id="kmn:HW532_19030"/>
<dbReference type="Proteomes" id="UP000593594">
    <property type="component" value="Chromosome"/>
</dbReference>
<keyword evidence="1" id="KW-1133">Transmembrane helix</keyword>
<proteinExistence type="predicted"/>
<name>A0A7S8HDG5_9HYPH</name>
<evidence type="ECO:0000313" key="2">
    <source>
        <dbReference type="EMBL" id="QPC44610.1"/>
    </source>
</evidence>
<reference evidence="2 3" key="1">
    <citation type="submission" date="2020-06" db="EMBL/GenBank/DDBJ databases">
        <title>Genome sequence of 2 isolates from Red Sea Mangroves.</title>
        <authorList>
            <person name="Sefrji F."/>
            <person name="Michoud G."/>
            <person name="Merlino G."/>
            <person name="Daffonchio D."/>
        </authorList>
    </citation>
    <scope>NUCLEOTIDE SEQUENCE [LARGE SCALE GENOMIC DNA]</scope>
    <source>
        <strain evidence="2 3">R1DC25</strain>
    </source>
</reference>
<dbReference type="RefSeq" id="WP_213161983.1">
    <property type="nucleotide sequence ID" value="NZ_CP058214.1"/>
</dbReference>
<protein>
    <submittedName>
        <fullName evidence="2">Uncharacterized protein</fullName>
    </submittedName>
</protein>
<keyword evidence="1" id="KW-0472">Membrane</keyword>
<accession>A0A7S8HDG5</accession>
<gene>
    <name evidence="2" type="ORF">HW532_19030</name>
</gene>
<dbReference type="EMBL" id="CP058214">
    <property type="protein sequence ID" value="QPC44610.1"/>
    <property type="molecule type" value="Genomic_DNA"/>
</dbReference>
<evidence type="ECO:0000256" key="1">
    <source>
        <dbReference type="SAM" id="Phobius"/>
    </source>
</evidence>
<keyword evidence="3" id="KW-1185">Reference proteome</keyword>
<evidence type="ECO:0000313" key="3">
    <source>
        <dbReference type="Proteomes" id="UP000593594"/>
    </source>
</evidence>
<organism evidence="2 3">
    <name type="scientific">Kaustia mangrovi</name>
    <dbReference type="NCBI Taxonomy" id="2593653"/>
    <lineage>
        <taxon>Bacteria</taxon>
        <taxon>Pseudomonadati</taxon>
        <taxon>Pseudomonadota</taxon>
        <taxon>Alphaproteobacteria</taxon>
        <taxon>Hyphomicrobiales</taxon>
        <taxon>Parvibaculaceae</taxon>
        <taxon>Kaustia</taxon>
    </lineage>
</organism>